<protein>
    <submittedName>
        <fullName evidence="1">Uncharacterized protein</fullName>
    </submittedName>
</protein>
<proteinExistence type="predicted"/>
<dbReference type="EMBL" id="CAGKOT010000067">
    <property type="protein sequence ID" value="CAB5390110.1"/>
    <property type="molecule type" value="Genomic_DNA"/>
</dbReference>
<accession>A0A916EKF8</accession>
<dbReference type="Proteomes" id="UP000684084">
    <property type="component" value="Unassembled WGS sequence"/>
</dbReference>
<name>A0A916EKF8_9GLOM</name>
<comment type="caution">
    <text evidence="1">The sequence shown here is derived from an EMBL/GenBank/DDBJ whole genome shotgun (WGS) entry which is preliminary data.</text>
</comment>
<sequence>MKVALKCLHDSQNLATNELLDEINKYSISSYDSVLQIYGISQNPDTKDYTLVLQDGYCEACVHERD</sequence>
<evidence type="ECO:0000313" key="1">
    <source>
        <dbReference type="EMBL" id="CAB5390110.1"/>
    </source>
</evidence>
<dbReference type="AlphaFoldDB" id="A0A916EKF8"/>
<reference evidence="1" key="1">
    <citation type="submission" date="2020-05" db="EMBL/GenBank/DDBJ databases">
        <authorList>
            <person name="Rincon C."/>
            <person name="Sanders R I."/>
            <person name="Robbins C."/>
            <person name="Chaturvedi A."/>
        </authorList>
    </citation>
    <scope>NUCLEOTIDE SEQUENCE</scope>
    <source>
        <strain evidence="1">CHB12</strain>
    </source>
</reference>
<dbReference type="OrthoDB" id="2444406at2759"/>
<gene>
    <name evidence="1" type="ORF">CHRIB12_LOCUS21380</name>
</gene>
<evidence type="ECO:0000313" key="2">
    <source>
        <dbReference type="Proteomes" id="UP000684084"/>
    </source>
</evidence>
<organism evidence="1 2">
    <name type="scientific">Rhizophagus irregularis</name>
    <dbReference type="NCBI Taxonomy" id="588596"/>
    <lineage>
        <taxon>Eukaryota</taxon>
        <taxon>Fungi</taxon>
        <taxon>Fungi incertae sedis</taxon>
        <taxon>Mucoromycota</taxon>
        <taxon>Glomeromycotina</taxon>
        <taxon>Glomeromycetes</taxon>
        <taxon>Glomerales</taxon>
        <taxon>Glomeraceae</taxon>
        <taxon>Rhizophagus</taxon>
    </lineage>
</organism>